<organism evidence="5 6">
    <name type="scientific">Flavobacterium bomense</name>
    <dbReference type="NCBI Taxonomy" id="2497483"/>
    <lineage>
        <taxon>Bacteria</taxon>
        <taxon>Pseudomonadati</taxon>
        <taxon>Bacteroidota</taxon>
        <taxon>Flavobacteriia</taxon>
        <taxon>Flavobacteriales</taxon>
        <taxon>Flavobacteriaceae</taxon>
        <taxon>Flavobacterium</taxon>
    </lineage>
</organism>
<protein>
    <submittedName>
        <fullName evidence="5">AraC family transcriptional regulator</fullName>
    </submittedName>
</protein>
<dbReference type="PANTHER" id="PTHR47893">
    <property type="entry name" value="REGULATORY PROTEIN PCHR"/>
    <property type="match status" value="1"/>
</dbReference>
<evidence type="ECO:0000313" key="6">
    <source>
        <dbReference type="Proteomes" id="UP000280825"/>
    </source>
</evidence>
<evidence type="ECO:0000256" key="1">
    <source>
        <dbReference type="ARBA" id="ARBA00023015"/>
    </source>
</evidence>
<proteinExistence type="predicted"/>
<comment type="caution">
    <text evidence="5">The sequence shown here is derived from an EMBL/GenBank/DDBJ whole genome shotgun (WGS) entry which is preliminary data.</text>
</comment>
<dbReference type="GO" id="GO:0003700">
    <property type="term" value="F:DNA-binding transcription factor activity"/>
    <property type="evidence" value="ECO:0007669"/>
    <property type="project" value="InterPro"/>
</dbReference>
<dbReference type="AlphaFoldDB" id="A0A432CJS4"/>
<dbReference type="GO" id="GO:0043565">
    <property type="term" value="F:sequence-specific DNA binding"/>
    <property type="evidence" value="ECO:0007669"/>
    <property type="project" value="InterPro"/>
</dbReference>
<keyword evidence="1" id="KW-0805">Transcription regulation</keyword>
<dbReference type="SMART" id="SM00342">
    <property type="entry name" value="HTH_ARAC"/>
    <property type="match status" value="1"/>
</dbReference>
<sequence length="304" mass="34656">MQQEINQQRIQKMYQMLLEMAGGNFTNRIQRSEKDDELEALVVLINMVAEEMKESVFHSGFINPHYTYSNLVQTTFILDEDFIIRSYNSTVPAIFGFIPDKLYATPFPNLLSKESLVVWNSIAAALLHDTTYNGTTPLVYITQEQLLVPCLCTISRLMHSTSVLISSVTTVFSEPIKTVVSPESANLFVGPGSYSDVQLIQQVYDYILNNLNSPLPSSKELSRIFGSNDYKLKSGFKHLFKTSIYQFYTSERMKRAHLLIKQTRIPLKSIAHMGGFSTYPNFSKSFKKHFGYAPKDIMRIVPEV</sequence>
<evidence type="ECO:0000256" key="2">
    <source>
        <dbReference type="ARBA" id="ARBA00023125"/>
    </source>
</evidence>
<dbReference type="PROSITE" id="PS00041">
    <property type="entry name" value="HTH_ARAC_FAMILY_1"/>
    <property type="match status" value="1"/>
</dbReference>
<dbReference type="InterPro" id="IPR053142">
    <property type="entry name" value="PchR_regulatory_protein"/>
</dbReference>
<evidence type="ECO:0000313" key="5">
    <source>
        <dbReference type="EMBL" id="RTZ02735.1"/>
    </source>
</evidence>
<evidence type="ECO:0000259" key="4">
    <source>
        <dbReference type="PROSITE" id="PS01124"/>
    </source>
</evidence>
<dbReference type="Pfam" id="PF12833">
    <property type="entry name" value="HTH_18"/>
    <property type="match status" value="1"/>
</dbReference>
<keyword evidence="3" id="KW-0804">Transcription</keyword>
<dbReference type="SUPFAM" id="SSF46689">
    <property type="entry name" value="Homeodomain-like"/>
    <property type="match status" value="1"/>
</dbReference>
<gene>
    <name evidence="5" type="ORF">EKL98_12815</name>
</gene>
<keyword evidence="6" id="KW-1185">Reference proteome</keyword>
<dbReference type="InterPro" id="IPR009057">
    <property type="entry name" value="Homeodomain-like_sf"/>
</dbReference>
<reference evidence="5 6" key="1">
    <citation type="submission" date="2018-12" db="EMBL/GenBank/DDBJ databases">
        <title>Flavobacterium sp. nov., isolated from glacier ice.</title>
        <authorList>
            <person name="Liu Q."/>
            <person name="Xin Y.-H."/>
        </authorList>
    </citation>
    <scope>NUCLEOTIDE SEQUENCE [LARGE SCALE GENOMIC DNA]</scope>
    <source>
        <strain evidence="5 6">RB1N8</strain>
    </source>
</reference>
<dbReference type="PROSITE" id="PS01124">
    <property type="entry name" value="HTH_ARAC_FAMILY_2"/>
    <property type="match status" value="1"/>
</dbReference>
<dbReference type="EMBL" id="RYDJ01000016">
    <property type="protein sequence ID" value="RTZ02735.1"/>
    <property type="molecule type" value="Genomic_DNA"/>
</dbReference>
<name>A0A432CJS4_9FLAO</name>
<dbReference type="Proteomes" id="UP000280825">
    <property type="component" value="Unassembled WGS sequence"/>
</dbReference>
<dbReference type="PANTHER" id="PTHR47893:SF1">
    <property type="entry name" value="REGULATORY PROTEIN PCHR"/>
    <property type="match status" value="1"/>
</dbReference>
<dbReference type="InterPro" id="IPR018060">
    <property type="entry name" value="HTH_AraC"/>
</dbReference>
<dbReference type="RefSeq" id="WP_126562806.1">
    <property type="nucleotide sequence ID" value="NZ_RYDJ01000016.1"/>
</dbReference>
<evidence type="ECO:0000256" key="3">
    <source>
        <dbReference type="ARBA" id="ARBA00023163"/>
    </source>
</evidence>
<accession>A0A432CJS4</accession>
<dbReference type="Gene3D" id="1.10.10.60">
    <property type="entry name" value="Homeodomain-like"/>
    <property type="match status" value="1"/>
</dbReference>
<keyword evidence="2" id="KW-0238">DNA-binding</keyword>
<dbReference type="InterPro" id="IPR018062">
    <property type="entry name" value="HTH_AraC-typ_CS"/>
</dbReference>
<feature type="domain" description="HTH araC/xylS-type" evidence="4">
    <location>
        <begin position="201"/>
        <end position="300"/>
    </location>
</feature>